<dbReference type="Gene3D" id="1.10.630.10">
    <property type="entry name" value="Cytochrome P450"/>
    <property type="match status" value="1"/>
</dbReference>
<dbReference type="InterPro" id="IPR036396">
    <property type="entry name" value="Cyt_P450_sf"/>
</dbReference>
<keyword evidence="7" id="KW-0503">Monooxygenase</keyword>
<comment type="cofactor">
    <cofactor evidence="1 6">
        <name>heme</name>
        <dbReference type="ChEBI" id="CHEBI:30413"/>
    </cofactor>
</comment>
<keyword evidence="4 7" id="KW-0560">Oxidoreductase</keyword>
<dbReference type="GO" id="GO:0020037">
    <property type="term" value="F:heme binding"/>
    <property type="evidence" value="ECO:0007669"/>
    <property type="project" value="InterPro"/>
</dbReference>
<evidence type="ECO:0000313" key="8">
    <source>
        <dbReference type="EMBL" id="KAF4621857.1"/>
    </source>
</evidence>
<gene>
    <name evidence="8" type="ORF">D9613_012096</name>
</gene>
<evidence type="ECO:0000256" key="3">
    <source>
        <dbReference type="ARBA" id="ARBA00022723"/>
    </source>
</evidence>
<dbReference type="SUPFAM" id="SSF48264">
    <property type="entry name" value="Cytochrome P450"/>
    <property type="match status" value="1"/>
</dbReference>
<evidence type="ECO:0000256" key="2">
    <source>
        <dbReference type="ARBA" id="ARBA00010617"/>
    </source>
</evidence>
<comment type="similarity">
    <text evidence="2 7">Belongs to the cytochrome P450 family.</text>
</comment>
<evidence type="ECO:0000256" key="4">
    <source>
        <dbReference type="ARBA" id="ARBA00023002"/>
    </source>
</evidence>
<dbReference type="PRINTS" id="PR00463">
    <property type="entry name" value="EP450I"/>
</dbReference>
<dbReference type="GO" id="GO:0004497">
    <property type="term" value="F:monooxygenase activity"/>
    <property type="evidence" value="ECO:0007669"/>
    <property type="project" value="UniProtKB-KW"/>
</dbReference>
<dbReference type="Pfam" id="PF00067">
    <property type="entry name" value="p450"/>
    <property type="match status" value="1"/>
</dbReference>
<dbReference type="EMBL" id="JAACJL010000004">
    <property type="protein sequence ID" value="KAF4621857.1"/>
    <property type="molecule type" value="Genomic_DNA"/>
</dbReference>
<keyword evidence="5 6" id="KW-0408">Iron</keyword>
<keyword evidence="3 6" id="KW-0479">Metal-binding</keyword>
<dbReference type="Proteomes" id="UP000521872">
    <property type="component" value="Unassembled WGS sequence"/>
</dbReference>
<dbReference type="CDD" id="cd11041">
    <property type="entry name" value="CYP503A1-like"/>
    <property type="match status" value="1"/>
</dbReference>
<keyword evidence="6 7" id="KW-0349">Heme</keyword>
<organism evidence="8 9">
    <name type="scientific">Agrocybe pediades</name>
    <dbReference type="NCBI Taxonomy" id="84607"/>
    <lineage>
        <taxon>Eukaryota</taxon>
        <taxon>Fungi</taxon>
        <taxon>Dikarya</taxon>
        <taxon>Basidiomycota</taxon>
        <taxon>Agaricomycotina</taxon>
        <taxon>Agaricomycetes</taxon>
        <taxon>Agaricomycetidae</taxon>
        <taxon>Agaricales</taxon>
        <taxon>Agaricineae</taxon>
        <taxon>Strophariaceae</taxon>
        <taxon>Agrocybe</taxon>
    </lineage>
</organism>
<sequence>MVIHSTALNPGLLSKTHDCAGHTSVWYANHNVRSFAKNVHEEHKGTHRRHILGMSWSRLGDRGSNHRATKQAPAHPHDIKSNLCPVIYRTFLPTTMLDSTTYLPVLLGFLGVYAAASFFQATRTAHKLRHIPTVGSSGILTSYLDAFKFFFHGHEIVQEGYTKYYGTAFKIPIMSRWLVIISGPQMVDDIRRAGNDVMSFDDAVAEGIQTDYTMGEKIRTDCYHTATVRSPLTRNIAARFSDIRDEIIASFSEIIPAKENEWTAVPALPTLMKIVCRTSNRLFVGLPLCRNPDYMELNQQFTIDVVGRGQIINMFPNILKPIVGRLVTNVSANLKRAIGHVGPMIKHQLEQDAQQGSDWQDKPNNLISWLLEDAKEHNRTVEDLALRVLAINFAAIHTTSHALTNALFDLVANPEYIEPLRKEAEAVIESEGWNKLAMGKLRKLDSFIKESQRMAIGAISMNRKLMKDFTFSNGVTVPAGTHVAVAVNASHMDDHVYDDPQVFKGFRFVDMRDEEGENIKHQIVSLSPDYLTFGTGRHACPGRFFAANELKAMMAHILLTYDVKLAGDSRPQNFWFQGFSSPNRKAEVLFRKRAD</sequence>
<evidence type="ECO:0000313" key="9">
    <source>
        <dbReference type="Proteomes" id="UP000521872"/>
    </source>
</evidence>
<evidence type="ECO:0000256" key="5">
    <source>
        <dbReference type="ARBA" id="ARBA00023004"/>
    </source>
</evidence>
<dbReference type="InterPro" id="IPR001128">
    <property type="entry name" value="Cyt_P450"/>
</dbReference>
<dbReference type="PROSITE" id="PS00086">
    <property type="entry name" value="CYTOCHROME_P450"/>
    <property type="match status" value="1"/>
</dbReference>
<dbReference type="GO" id="GO:0005506">
    <property type="term" value="F:iron ion binding"/>
    <property type="evidence" value="ECO:0007669"/>
    <property type="project" value="InterPro"/>
</dbReference>
<dbReference type="GO" id="GO:0016705">
    <property type="term" value="F:oxidoreductase activity, acting on paired donors, with incorporation or reduction of molecular oxygen"/>
    <property type="evidence" value="ECO:0007669"/>
    <property type="project" value="InterPro"/>
</dbReference>
<evidence type="ECO:0000256" key="1">
    <source>
        <dbReference type="ARBA" id="ARBA00001971"/>
    </source>
</evidence>
<dbReference type="PANTHER" id="PTHR46206">
    <property type="entry name" value="CYTOCHROME P450"/>
    <property type="match status" value="1"/>
</dbReference>
<name>A0A8H4R278_9AGAR</name>
<evidence type="ECO:0008006" key="10">
    <source>
        <dbReference type="Google" id="ProtNLM"/>
    </source>
</evidence>
<evidence type="ECO:0000256" key="6">
    <source>
        <dbReference type="PIRSR" id="PIRSR602401-1"/>
    </source>
</evidence>
<protein>
    <recommendedName>
        <fullName evidence="10">Cytochrome P450</fullName>
    </recommendedName>
</protein>
<comment type="caution">
    <text evidence="8">The sequence shown here is derived from an EMBL/GenBank/DDBJ whole genome shotgun (WGS) entry which is preliminary data.</text>
</comment>
<feature type="binding site" description="axial binding residue" evidence="6">
    <location>
        <position position="540"/>
    </location>
    <ligand>
        <name>heme</name>
        <dbReference type="ChEBI" id="CHEBI:30413"/>
    </ligand>
    <ligandPart>
        <name>Fe</name>
        <dbReference type="ChEBI" id="CHEBI:18248"/>
    </ligandPart>
</feature>
<proteinExistence type="inferred from homology"/>
<dbReference type="InterPro" id="IPR002401">
    <property type="entry name" value="Cyt_P450_E_grp-I"/>
</dbReference>
<keyword evidence="9" id="KW-1185">Reference proteome</keyword>
<accession>A0A8H4R278</accession>
<reference evidence="8 9" key="1">
    <citation type="submission" date="2019-12" db="EMBL/GenBank/DDBJ databases">
        <authorList>
            <person name="Floudas D."/>
            <person name="Bentzer J."/>
            <person name="Ahren D."/>
            <person name="Johansson T."/>
            <person name="Persson P."/>
            <person name="Tunlid A."/>
        </authorList>
    </citation>
    <scope>NUCLEOTIDE SEQUENCE [LARGE SCALE GENOMIC DNA]</scope>
    <source>
        <strain evidence="8 9">CBS 102.39</strain>
    </source>
</reference>
<dbReference type="InterPro" id="IPR017972">
    <property type="entry name" value="Cyt_P450_CS"/>
</dbReference>
<evidence type="ECO:0000256" key="7">
    <source>
        <dbReference type="RuleBase" id="RU000461"/>
    </source>
</evidence>
<dbReference type="AlphaFoldDB" id="A0A8H4R278"/>